<gene>
    <name evidence="2" type="ORF">IFM89_012623</name>
</gene>
<name>A0A835IM09_9MAGN</name>
<dbReference type="Gene3D" id="3.40.710.10">
    <property type="entry name" value="DD-peptidase/beta-lactamase superfamily"/>
    <property type="match status" value="1"/>
</dbReference>
<dbReference type="AlphaFoldDB" id="A0A835IM09"/>
<evidence type="ECO:0000256" key="1">
    <source>
        <dbReference type="SAM" id="MobiDB-lite"/>
    </source>
</evidence>
<proteinExistence type="predicted"/>
<accession>A0A835IM09</accession>
<feature type="region of interest" description="Disordered" evidence="1">
    <location>
        <begin position="12"/>
        <end position="51"/>
    </location>
</feature>
<dbReference type="PANTHER" id="PTHR43319:SF3">
    <property type="entry name" value="BETA-LACTAMASE-RELATED DOMAIN-CONTAINING PROTEIN"/>
    <property type="match status" value="1"/>
</dbReference>
<dbReference type="OrthoDB" id="427480at2759"/>
<protein>
    <submittedName>
        <fullName evidence="2">Uncharacterized protein</fullName>
    </submittedName>
</protein>
<evidence type="ECO:0000313" key="3">
    <source>
        <dbReference type="Proteomes" id="UP000631114"/>
    </source>
</evidence>
<sequence length="241" mass="26554">MKACISMWIASSTTNDEGGGSHTSTSQTSNQPAHPTKLPQKKKRKSTKGGDNDIIEGMKLVMQNVADSLGERTAVKASKNNALALIWDQICSALYKIDGMDVPQKIVAMELFSKDGVENLNMFFLKMDIDMRATWLLKKLAEKSVRIDVRLYGALMSVVEVLDLMVCAYKDGEVVIDTTVGMLGKDDPSKLNLEENIANIWPGFGINGKDLIKVHHVLNHTSDLHNAMMSNTIMDPPLMSD</sequence>
<keyword evidence="3" id="KW-1185">Reference proteome</keyword>
<dbReference type="Proteomes" id="UP000631114">
    <property type="component" value="Unassembled WGS sequence"/>
</dbReference>
<dbReference type="SUPFAM" id="SSF56601">
    <property type="entry name" value="beta-lactamase/transpeptidase-like"/>
    <property type="match status" value="1"/>
</dbReference>
<organism evidence="2 3">
    <name type="scientific">Coptis chinensis</name>
    <dbReference type="NCBI Taxonomy" id="261450"/>
    <lineage>
        <taxon>Eukaryota</taxon>
        <taxon>Viridiplantae</taxon>
        <taxon>Streptophyta</taxon>
        <taxon>Embryophyta</taxon>
        <taxon>Tracheophyta</taxon>
        <taxon>Spermatophyta</taxon>
        <taxon>Magnoliopsida</taxon>
        <taxon>Ranunculales</taxon>
        <taxon>Ranunculaceae</taxon>
        <taxon>Coptidoideae</taxon>
        <taxon>Coptis</taxon>
    </lineage>
</organism>
<comment type="caution">
    <text evidence="2">The sequence shown here is derived from an EMBL/GenBank/DDBJ whole genome shotgun (WGS) entry which is preliminary data.</text>
</comment>
<dbReference type="EMBL" id="JADFTS010000002">
    <property type="protein sequence ID" value="KAF9620446.1"/>
    <property type="molecule type" value="Genomic_DNA"/>
</dbReference>
<dbReference type="InterPro" id="IPR052907">
    <property type="entry name" value="Beta-lactamase/esterase"/>
</dbReference>
<evidence type="ECO:0000313" key="2">
    <source>
        <dbReference type="EMBL" id="KAF9620446.1"/>
    </source>
</evidence>
<reference evidence="2 3" key="1">
    <citation type="submission" date="2020-10" db="EMBL/GenBank/DDBJ databases">
        <title>The Coptis chinensis genome and diversification of protoberbering-type alkaloids.</title>
        <authorList>
            <person name="Wang B."/>
            <person name="Shu S."/>
            <person name="Song C."/>
            <person name="Liu Y."/>
        </authorList>
    </citation>
    <scope>NUCLEOTIDE SEQUENCE [LARGE SCALE GENOMIC DNA]</scope>
    <source>
        <strain evidence="2">HL-2020</strain>
        <tissue evidence="2">Leaf</tissue>
    </source>
</reference>
<dbReference type="InterPro" id="IPR012338">
    <property type="entry name" value="Beta-lactam/transpept-like"/>
</dbReference>
<dbReference type="PANTHER" id="PTHR43319">
    <property type="entry name" value="BETA-LACTAMASE-RELATED"/>
    <property type="match status" value="1"/>
</dbReference>